<accession>A0A5U9P1L8</accession>
<protein>
    <submittedName>
        <fullName evidence="1">Uncharacterized protein</fullName>
    </submittedName>
</protein>
<feature type="non-terminal residue" evidence="1">
    <location>
        <position position="1"/>
    </location>
</feature>
<gene>
    <name evidence="1" type="ORF">DSR33_23340</name>
</gene>
<dbReference type="EMBL" id="AAGVCK010000028">
    <property type="protein sequence ID" value="EBS3167694.1"/>
    <property type="molecule type" value="Genomic_DNA"/>
</dbReference>
<organism evidence="1">
    <name type="scientific">Salmonella muenchen</name>
    <dbReference type="NCBI Taxonomy" id="596"/>
    <lineage>
        <taxon>Bacteria</taxon>
        <taxon>Pseudomonadati</taxon>
        <taxon>Pseudomonadota</taxon>
        <taxon>Gammaproteobacteria</taxon>
        <taxon>Enterobacterales</taxon>
        <taxon>Enterobacteriaceae</taxon>
        <taxon>Salmonella</taxon>
    </lineage>
</organism>
<reference evidence="1" key="1">
    <citation type="submission" date="2018-07" db="EMBL/GenBank/DDBJ databases">
        <authorList>
            <person name="Ashton P.M."/>
            <person name="Dallman T."/>
            <person name="Nair S."/>
            <person name="De Pinna E."/>
            <person name="Peters T."/>
            <person name="Grant K."/>
        </authorList>
    </citation>
    <scope>NUCLEOTIDE SEQUENCE</scope>
    <source>
        <strain evidence="1">488731</strain>
    </source>
</reference>
<sequence length="73" mass="8474">KMLTLKQRTIALIAAVDANDCLRSARRTWTEAMFLKELSRLVGCIVESDPQETRRRLCRLLEVLIKEEEKEGK</sequence>
<evidence type="ECO:0000313" key="1">
    <source>
        <dbReference type="EMBL" id="EBS3167694.1"/>
    </source>
</evidence>
<comment type="caution">
    <text evidence="1">The sequence shown here is derived from an EMBL/GenBank/DDBJ whole genome shotgun (WGS) entry which is preliminary data.</text>
</comment>
<name>A0A5U9P1L8_SALMU</name>
<dbReference type="AlphaFoldDB" id="A0A5U9P1L8"/>
<proteinExistence type="predicted"/>